<organism evidence="1 2">
    <name type="scientific">Lentzea guizhouensis</name>
    <dbReference type="NCBI Taxonomy" id="1586287"/>
    <lineage>
        <taxon>Bacteria</taxon>
        <taxon>Bacillati</taxon>
        <taxon>Actinomycetota</taxon>
        <taxon>Actinomycetes</taxon>
        <taxon>Pseudonocardiales</taxon>
        <taxon>Pseudonocardiaceae</taxon>
        <taxon>Lentzea</taxon>
    </lineage>
</organism>
<reference evidence="1 2" key="1">
    <citation type="submission" date="2016-07" db="EMBL/GenBank/DDBJ databases">
        <title>Complete genome sequence of the Lentzea guizhouensis DHS C013.</title>
        <authorList>
            <person name="Cao C."/>
        </authorList>
    </citation>
    <scope>NUCLEOTIDE SEQUENCE [LARGE SCALE GENOMIC DNA]</scope>
    <source>
        <strain evidence="1 2">DHS C013</strain>
    </source>
</reference>
<evidence type="ECO:0000313" key="2">
    <source>
        <dbReference type="Proteomes" id="UP000093053"/>
    </source>
</evidence>
<dbReference type="Proteomes" id="UP000093053">
    <property type="component" value="Chromosome"/>
</dbReference>
<gene>
    <name evidence="1" type="ORF">BBK82_04960</name>
</gene>
<dbReference type="OrthoDB" id="3515845at2"/>
<evidence type="ECO:0000313" key="1">
    <source>
        <dbReference type="EMBL" id="ANZ35526.1"/>
    </source>
</evidence>
<protein>
    <recommendedName>
        <fullName evidence="3">Minor tail protein</fullName>
    </recommendedName>
</protein>
<dbReference type="KEGG" id="led:BBK82_04960"/>
<dbReference type="STRING" id="1586287.BBK82_04960"/>
<keyword evidence="2" id="KW-1185">Reference proteome</keyword>
<proteinExistence type="predicted"/>
<name>A0A1B2HCX0_9PSEU</name>
<sequence>MALPVYRYQIADLATNRILEDVRLTGVSFNKPLNGSGRFDATWKLGAKTRHLDAYDLTMPTRRCIYAWRDDRPMWGGIIWTRKYSSTSQTVTIGAGEWWSYFDHRAVLPLLPASPGIFDLAGLAAPSYAGIDQNQIARNLVALAQSHTGGDIGIRLDLDTTTSGQLRDRTYPPYKLSNAGEMLRNLTGVIGGQDMVFDVAASSTGAAAPDRVLLQGTPWLGQQGSSHVWELTGSATSYEWDSDGTRMATRAYAVGEGVDLGTPIAVSEDSSKYAIGFPLLELDTSYDGDDPDVLGAHAQGDQEAARLPVVLPRFVVRGDVPPTAADVSRGDDGRLIIPAGDLFHRRGWDGPVRVVDIKYSPSASAERLEITAAPMLDDVA</sequence>
<evidence type="ECO:0008006" key="3">
    <source>
        <dbReference type="Google" id="ProtNLM"/>
    </source>
</evidence>
<accession>A0A1B2HCX0</accession>
<dbReference type="RefSeq" id="WP_065913936.1">
    <property type="nucleotide sequence ID" value="NZ_CP016793.1"/>
</dbReference>
<dbReference type="EMBL" id="CP016793">
    <property type="protein sequence ID" value="ANZ35526.1"/>
    <property type="molecule type" value="Genomic_DNA"/>
</dbReference>
<dbReference type="AlphaFoldDB" id="A0A1B2HCX0"/>